<keyword evidence="3" id="KW-1185">Reference proteome</keyword>
<dbReference type="InterPro" id="IPR002822">
    <property type="entry name" value="Ni_insertion"/>
</dbReference>
<dbReference type="PANTHER" id="PTHR36566">
    <property type="entry name" value="NICKEL INSERTION PROTEIN-RELATED"/>
    <property type="match status" value="1"/>
</dbReference>
<name>A0A239IHW8_9ACTN</name>
<dbReference type="OrthoDB" id="9765625at2"/>
<dbReference type="Pfam" id="PF01969">
    <property type="entry name" value="Ni_insertion"/>
    <property type="match status" value="1"/>
</dbReference>
<dbReference type="Proteomes" id="UP000198318">
    <property type="component" value="Unassembled WGS sequence"/>
</dbReference>
<evidence type="ECO:0000313" key="2">
    <source>
        <dbReference type="EMBL" id="SNS92613.1"/>
    </source>
</evidence>
<dbReference type="AlphaFoldDB" id="A0A239IHW8"/>
<dbReference type="EMBL" id="FZOR01000012">
    <property type="protein sequence ID" value="SNS92613.1"/>
    <property type="molecule type" value="Genomic_DNA"/>
</dbReference>
<dbReference type="PANTHER" id="PTHR36566:SF1">
    <property type="entry name" value="PYRIDINIUM-3,5-BISTHIOCARBOXYLIC ACID MONONUCLEOTIDE NICKEL INSERTION PROTEIN"/>
    <property type="match status" value="1"/>
</dbReference>
<dbReference type="RefSeq" id="WP_089326611.1">
    <property type="nucleotide sequence ID" value="NZ_FZOR01000012.1"/>
</dbReference>
<accession>A0A239IHW8</accession>
<sequence>MKRIAYFHCFAGIAGDMALGALLDAGADLDAVRKMLAGLGLPGWSLDTERVTRRGIAATRAVVTVEDDAVSRTHAVIAAMVGEAPLPDRVRERALAVFRTLAEAEGRVHGMPPADVHFHEVGGHDAVVDVVGTCAALETLDVDEVAALPIPVGQGFIRTRHGLLPNPGPAVVELLARARAPITGRAVDAEMSTPTGTALLVTLADSFGPFPDMTVTANGFGAGTKVFGDLPNVTQVAIGERRE</sequence>
<proteinExistence type="predicted"/>
<keyword evidence="1" id="KW-0533">Nickel</keyword>
<protein>
    <submittedName>
        <fullName evidence="2">TIGR00299 family protein</fullName>
    </submittedName>
</protein>
<organism evidence="2 3">
    <name type="scientific">Actinomadura meyerae</name>
    <dbReference type="NCBI Taxonomy" id="240840"/>
    <lineage>
        <taxon>Bacteria</taxon>
        <taxon>Bacillati</taxon>
        <taxon>Actinomycetota</taxon>
        <taxon>Actinomycetes</taxon>
        <taxon>Streptosporangiales</taxon>
        <taxon>Thermomonosporaceae</taxon>
        <taxon>Actinomadura</taxon>
    </lineage>
</organism>
<reference evidence="2 3" key="1">
    <citation type="submission" date="2017-06" db="EMBL/GenBank/DDBJ databases">
        <authorList>
            <person name="Kim H.J."/>
            <person name="Triplett B.A."/>
        </authorList>
    </citation>
    <scope>NUCLEOTIDE SEQUENCE [LARGE SCALE GENOMIC DNA]</scope>
    <source>
        <strain evidence="2 3">DSM 44715</strain>
    </source>
</reference>
<evidence type="ECO:0000313" key="3">
    <source>
        <dbReference type="Proteomes" id="UP000198318"/>
    </source>
</evidence>
<evidence type="ECO:0000256" key="1">
    <source>
        <dbReference type="ARBA" id="ARBA00022596"/>
    </source>
</evidence>
<gene>
    <name evidence="2" type="ORF">SAMN05443665_1012119</name>
</gene>